<dbReference type="Proteomes" id="UP000242310">
    <property type="component" value="Unassembled WGS sequence"/>
</dbReference>
<feature type="domain" description="Gp28/Gp37-like" evidence="1">
    <location>
        <begin position="3"/>
        <end position="359"/>
    </location>
</feature>
<dbReference type="RefSeq" id="WP_106589873.1">
    <property type="nucleotide sequence ID" value="NZ_PYAV01000018.1"/>
</dbReference>
<organism evidence="2 3">
    <name type="scientific">Salsuginibacillus halophilus</name>
    <dbReference type="NCBI Taxonomy" id="517424"/>
    <lineage>
        <taxon>Bacteria</taxon>
        <taxon>Bacillati</taxon>
        <taxon>Bacillota</taxon>
        <taxon>Bacilli</taxon>
        <taxon>Bacillales</taxon>
        <taxon>Bacillaceae</taxon>
        <taxon>Salsuginibacillus</taxon>
    </lineage>
</organism>
<reference evidence="2 3" key="1">
    <citation type="submission" date="2018-03" db="EMBL/GenBank/DDBJ databases">
        <title>Genomic Encyclopedia of Type Strains, Phase III (KMG-III): the genomes of soil and plant-associated and newly described type strains.</title>
        <authorList>
            <person name="Whitman W."/>
        </authorList>
    </citation>
    <scope>NUCLEOTIDE SEQUENCE [LARGE SCALE GENOMIC DNA]</scope>
    <source>
        <strain evidence="2 3">CGMCC 1.07653</strain>
    </source>
</reference>
<dbReference type="InterPro" id="IPR029432">
    <property type="entry name" value="Gp28/Gp37-like_dom"/>
</dbReference>
<proteinExistence type="predicted"/>
<accession>A0A2P8H629</accession>
<protein>
    <submittedName>
        <fullName evidence="2">ReqiPepy6 Gp37-like protein</fullName>
    </submittedName>
</protein>
<dbReference type="AlphaFoldDB" id="A0A2P8H629"/>
<keyword evidence="3" id="KW-1185">Reference proteome</keyword>
<evidence type="ECO:0000259" key="1">
    <source>
        <dbReference type="Pfam" id="PF14594"/>
    </source>
</evidence>
<evidence type="ECO:0000313" key="2">
    <source>
        <dbReference type="EMBL" id="PSL41695.1"/>
    </source>
</evidence>
<dbReference type="Pfam" id="PF14594">
    <property type="entry name" value="Sipho_Gp37"/>
    <property type="match status" value="1"/>
</dbReference>
<dbReference type="EMBL" id="PYAV01000018">
    <property type="protein sequence ID" value="PSL41695.1"/>
    <property type="molecule type" value="Genomic_DNA"/>
</dbReference>
<dbReference type="OrthoDB" id="9255846at2"/>
<gene>
    <name evidence="2" type="ORF">B0H94_1188</name>
</gene>
<comment type="caution">
    <text evidence="2">The sequence shown here is derived from an EMBL/GenBank/DDBJ whole genome shotgun (WGS) entry which is preliminary data.</text>
</comment>
<evidence type="ECO:0000313" key="3">
    <source>
        <dbReference type="Proteomes" id="UP000242310"/>
    </source>
</evidence>
<name>A0A2P8H629_9BACI</name>
<sequence>MYPIRILSPDLELLGEIDSYDTFEITRSWQGTGEFDLLVNRAAQNADKLEKHNIIILHGNTEKAGIIRHCEISVDENGAETENWQIQGVTLDGITKQRVTLPPDHTAYDRRSGQGETVLKHYVENNLTDPDKTNRKVEQLAIAEDEERGDHVSFESRYKELHEELETIAKRADIGWHIYVDYDQPSLVFDVIEGKDVTADQSDNPPVIFSPEYQSISEQTFIDSLLDYVSDTYVGGQGEGTDRLVHEVGEESEGIKRFESFVDARDVDDEDDEEEEIPEEEQIERLEARGQDELNEMSSETTFEAEILEKSPFIYEEAWNLGDKVTVQSKRWGVTLNARVTEVREVYDRSGRSIEATFGRKTPTFIDKVKRATHKADSTL</sequence>